<dbReference type="Pfam" id="PF03328">
    <property type="entry name" value="HpcH_HpaI"/>
    <property type="match status" value="1"/>
</dbReference>
<keyword evidence="3 5" id="KW-0460">Magnesium</keyword>
<keyword evidence="7" id="KW-0456">Lyase</keyword>
<dbReference type="GO" id="GO:0000287">
    <property type="term" value="F:magnesium ion binding"/>
    <property type="evidence" value="ECO:0007669"/>
    <property type="project" value="TreeGrafter"/>
</dbReference>
<dbReference type="InterPro" id="IPR011206">
    <property type="entry name" value="Citrate_lyase_beta/mcl1/mcl2"/>
</dbReference>
<evidence type="ECO:0000313" key="8">
    <source>
        <dbReference type="Proteomes" id="UP000565715"/>
    </source>
</evidence>
<feature type="binding site" evidence="4">
    <location>
        <position position="159"/>
    </location>
    <ligand>
        <name>substrate</name>
    </ligand>
</feature>
<feature type="binding site" evidence="4">
    <location>
        <position position="102"/>
    </location>
    <ligand>
        <name>substrate</name>
    </ligand>
</feature>
<evidence type="ECO:0000256" key="5">
    <source>
        <dbReference type="PIRSR" id="PIRSR015582-2"/>
    </source>
</evidence>
<reference evidence="7 8" key="1">
    <citation type="submission" date="2020-04" db="EMBL/GenBank/DDBJ databases">
        <title>MicrobeNet Type strains.</title>
        <authorList>
            <person name="Nicholson A.C."/>
        </authorList>
    </citation>
    <scope>NUCLEOTIDE SEQUENCE [LARGE SCALE GENOMIC DNA]</scope>
    <source>
        <strain evidence="7 8">DSM 45078</strain>
    </source>
</reference>
<proteinExistence type="predicted"/>
<evidence type="ECO:0000256" key="4">
    <source>
        <dbReference type="PIRSR" id="PIRSR015582-1"/>
    </source>
</evidence>
<protein>
    <submittedName>
        <fullName evidence="7">CoA ester lyase</fullName>
    </submittedName>
</protein>
<dbReference type="PANTHER" id="PTHR32308">
    <property type="entry name" value="LYASE BETA SUBUNIT, PUTATIVE (AFU_ORTHOLOGUE AFUA_4G13030)-RELATED"/>
    <property type="match status" value="1"/>
</dbReference>
<dbReference type="AlphaFoldDB" id="A0A846X6X4"/>
<comment type="cofactor">
    <cofactor evidence="1">
        <name>Mg(2+)</name>
        <dbReference type="ChEBI" id="CHEBI:18420"/>
    </cofactor>
</comment>
<evidence type="ECO:0000256" key="3">
    <source>
        <dbReference type="ARBA" id="ARBA00022842"/>
    </source>
</evidence>
<dbReference type="InterPro" id="IPR015813">
    <property type="entry name" value="Pyrv/PenolPyrv_kinase-like_dom"/>
</dbReference>
<dbReference type="Proteomes" id="UP000565715">
    <property type="component" value="Unassembled WGS sequence"/>
</dbReference>
<dbReference type="InterPro" id="IPR040442">
    <property type="entry name" value="Pyrv_kinase-like_dom_sf"/>
</dbReference>
<name>A0A846X6X4_9NOCA</name>
<evidence type="ECO:0000256" key="2">
    <source>
        <dbReference type="ARBA" id="ARBA00022723"/>
    </source>
</evidence>
<evidence type="ECO:0000259" key="6">
    <source>
        <dbReference type="Pfam" id="PF03328"/>
    </source>
</evidence>
<organism evidence="7 8">
    <name type="scientific">Nocardia speluncae</name>
    <dbReference type="NCBI Taxonomy" id="419477"/>
    <lineage>
        <taxon>Bacteria</taxon>
        <taxon>Bacillati</taxon>
        <taxon>Actinomycetota</taxon>
        <taxon>Actinomycetes</taxon>
        <taxon>Mycobacteriales</taxon>
        <taxon>Nocardiaceae</taxon>
        <taxon>Nocardia</taxon>
    </lineage>
</organism>
<feature type="binding site" evidence="5">
    <location>
        <position position="159"/>
    </location>
    <ligand>
        <name>Mg(2+)</name>
        <dbReference type="ChEBI" id="CHEBI:18420"/>
    </ligand>
</feature>
<keyword evidence="8" id="KW-1185">Reference proteome</keyword>
<dbReference type="Gene3D" id="3.20.20.60">
    <property type="entry name" value="Phosphoenolpyruvate-binding domains"/>
    <property type="match status" value="1"/>
</dbReference>
<feature type="binding site" evidence="5">
    <location>
        <position position="185"/>
    </location>
    <ligand>
        <name>Mg(2+)</name>
        <dbReference type="ChEBI" id="CHEBI:18420"/>
    </ligand>
</feature>
<dbReference type="PIRSF" id="PIRSF015582">
    <property type="entry name" value="Cit_lyase_B"/>
    <property type="match status" value="1"/>
</dbReference>
<dbReference type="SUPFAM" id="SSF51621">
    <property type="entry name" value="Phosphoenolpyruvate/pyruvate domain"/>
    <property type="match status" value="1"/>
</dbReference>
<comment type="caution">
    <text evidence="7">The sequence shown here is derived from an EMBL/GenBank/DDBJ whole genome shotgun (WGS) entry which is preliminary data.</text>
</comment>
<dbReference type="PANTHER" id="PTHR32308:SF0">
    <property type="entry name" value="HPCH_HPAI ALDOLASE_CITRATE LYASE DOMAIN-CONTAINING PROTEIN"/>
    <property type="match status" value="1"/>
</dbReference>
<sequence length="319" mass="33582">MHGLRLRAALPFARAGATRPRESPCRQRTIEKEPPVRIIRRRAALVAPGSDEKKARKALTGSADEVILDLEDAVTPASKADARSLVSELVREHGRTRPVSIRVNGRATSWFAEDLAACAALGDSLTSIVIPKVESRADLSAADSLLGAGTGVPVQALIETPAGIGAVDDIATGPRLTAVVIGYADLGAALGRARTVSPQQWLFVQDRVLHAARAAGIQAIDGPFLGVADDEPFREATRWIADLGFDGKWVIHPAQTATVRDTFTPTTEQADQARRVLSTLAQAAARGAGAAQLDGQMLDEAVAVAARRTLSMAGAGDEQ</sequence>
<gene>
    <name evidence="7" type="ORF">HGA13_01020</name>
</gene>
<accession>A0A846X6X4</accession>
<dbReference type="EMBL" id="JAAXOO010000001">
    <property type="protein sequence ID" value="NKY31658.1"/>
    <property type="molecule type" value="Genomic_DNA"/>
</dbReference>
<evidence type="ECO:0000313" key="7">
    <source>
        <dbReference type="EMBL" id="NKY31658.1"/>
    </source>
</evidence>
<dbReference type="GO" id="GO:0016829">
    <property type="term" value="F:lyase activity"/>
    <property type="evidence" value="ECO:0007669"/>
    <property type="project" value="UniProtKB-KW"/>
</dbReference>
<evidence type="ECO:0000256" key="1">
    <source>
        <dbReference type="ARBA" id="ARBA00001946"/>
    </source>
</evidence>
<keyword evidence="2 5" id="KW-0479">Metal-binding</keyword>
<feature type="domain" description="HpcH/HpaI aldolase/citrate lyase" evidence="6">
    <location>
        <begin position="43"/>
        <end position="253"/>
    </location>
</feature>
<dbReference type="GO" id="GO:0006107">
    <property type="term" value="P:oxaloacetate metabolic process"/>
    <property type="evidence" value="ECO:0007669"/>
    <property type="project" value="TreeGrafter"/>
</dbReference>
<dbReference type="InterPro" id="IPR005000">
    <property type="entry name" value="Aldolase/citrate-lyase_domain"/>
</dbReference>